<reference evidence="1 2" key="1">
    <citation type="journal article" date="2015" name="PLoS ONE">
        <title>Genome Sequence of Bacillus endophyticus and Analysis of Its Companion Mechanism in the Ketogulonigenium vulgare-Bacillus Strain Consortium.</title>
        <authorList>
            <person name="Jia N."/>
            <person name="Du J."/>
            <person name="Ding M.Z."/>
            <person name="Gao F."/>
            <person name="Yuan Y.J."/>
        </authorList>
    </citation>
    <scope>NUCLEOTIDE SEQUENCE [LARGE SCALE GENOMIC DNA]</scope>
    <source>
        <strain evidence="1 2">Hbe603</strain>
        <plasmid evidence="2">pbeh1</plasmid>
    </source>
</reference>
<name>A0A2L1FFM6_9BACI</name>
<evidence type="ECO:0000313" key="1">
    <source>
        <dbReference type="EMBL" id="AWG44893.1"/>
    </source>
</evidence>
<geneLocation type="plasmid" evidence="2">
    <name>pbeh1</name>
</geneLocation>
<dbReference type="Proteomes" id="UP000036202">
    <property type="component" value="Plasmid pbeh1"/>
</dbReference>
<dbReference type="AlphaFoldDB" id="A0A2L1FFM6"/>
<dbReference type="EMBL" id="CP015323">
    <property type="protein sequence ID" value="AWG44893.1"/>
    <property type="molecule type" value="Genomic_DNA"/>
</dbReference>
<dbReference type="OrthoDB" id="10007499at2"/>
<dbReference type="RefSeq" id="WP_063592715.1">
    <property type="nucleotide sequence ID" value="NZ_CP015323.1"/>
</dbReference>
<evidence type="ECO:0000313" key="2">
    <source>
        <dbReference type="Proteomes" id="UP000036202"/>
    </source>
</evidence>
<accession>A0A2L1FFM6</accession>
<proteinExistence type="predicted"/>
<sequence>MSIYTELAQGLLKIASENEKEFIWMEDSGLRFGIEHKKDYLGLMAEIKPEHLKIAKDKQGYFDVLGITGKWVKITHDTLLKQLLSYTTIEECKAIWRGNIPDNLTQTKKHILITLAILMFEQEINFGNEIWQRYSHFSPNIKNPCFRRPRDLLMGYIDMVFCLGKVTSINNFKNKRGHLLPPPKNSDLERRFFTSLQNDETAEALMTGPILESFRGYIENQPINKHKKDYYERLSK</sequence>
<keyword evidence="1" id="KW-0614">Plasmid</keyword>
<gene>
    <name evidence="1" type="ORF">BEH_24660</name>
</gene>
<protein>
    <submittedName>
        <fullName evidence="1">Uncharacterized protein</fullName>
    </submittedName>
</protein>
<dbReference type="KEGG" id="beo:BEH_24660"/>
<keyword evidence="2" id="KW-1185">Reference proteome</keyword>
<accession>A0A2S1M0L1</accession>
<organism evidence="1 2">
    <name type="scientific">Priestia filamentosa</name>
    <dbReference type="NCBI Taxonomy" id="1402861"/>
    <lineage>
        <taxon>Bacteria</taxon>
        <taxon>Bacillati</taxon>
        <taxon>Bacillota</taxon>
        <taxon>Bacilli</taxon>
        <taxon>Bacillales</taxon>
        <taxon>Bacillaceae</taxon>
        <taxon>Priestia</taxon>
    </lineage>
</organism>